<comment type="caution">
    <text evidence="2">The sequence shown here is derived from an EMBL/GenBank/DDBJ whole genome shotgun (WGS) entry which is preliminary data.</text>
</comment>
<dbReference type="EMBL" id="JABJVM010000002">
    <property type="protein sequence ID" value="MBA3925270.1"/>
    <property type="molecule type" value="Genomic_DNA"/>
</dbReference>
<dbReference type="AlphaFoldDB" id="A0A7W1T4C1"/>
<dbReference type="RefSeq" id="WP_181675504.1">
    <property type="nucleotide sequence ID" value="NZ_JABJVM010000002.1"/>
</dbReference>
<gene>
    <name evidence="2" type="ORF">HPK16_02855</name>
</gene>
<dbReference type="Proteomes" id="UP000548787">
    <property type="component" value="Unassembled WGS sequence"/>
</dbReference>
<keyword evidence="1" id="KW-0472">Membrane</keyword>
<keyword evidence="1" id="KW-1133">Transmembrane helix</keyword>
<evidence type="ECO:0000313" key="3">
    <source>
        <dbReference type="Proteomes" id="UP000548787"/>
    </source>
</evidence>
<evidence type="ECO:0000313" key="2">
    <source>
        <dbReference type="EMBL" id="MBA3925270.1"/>
    </source>
</evidence>
<proteinExistence type="predicted"/>
<protein>
    <submittedName>
        <fullName evidence="2">Uncharacterized protein</fullName>
    </submittedName>
</protein>
<evidence type="ECO:0000256" key="1">
    <source>
        <dbReference type="SAM" id="Phobius"/>
    </source>
</evidence>
<feature type="transmembrane region" description="Helical" evidence="1">
    <location>
        <begin position="53"/>
        <end position="77"/>
    </location>
</feature>
<name>A0A7W1T4C1_9LIST</name>
<accession>A0A7W1T4C1</accession>
<sequence>MKISNSNRKEFAQLLSTTVDVADDEATLNETLDKLSLNDLERLKAYLSGSMSISLFFMLRFIVIYSFLGGLLVYFVYLYQGNIKIIAIAFGLLLGILIEHILLRVQVPLLTHSILTHRRRKYDRIVQVIEVILKKRYLKELQNAVIDF</sequence>
<keyword evidence="3" id="KW-1185">Reference proteome</keyword>
<reference evidence="2 3" key="1">
    <citation type="submission" date="2020-08" db="EMBL/GenBank/DDBJ databases">
        <title>Listeria ohnekaius sp. nov. and Listeria portnoyii sp. nov. isolated from non-agricultural and natural environments.</title>
        <authorList>
            <person name="Weller D."/>
            <person name="Belias A.M."/>
            <person name="Liao J."/>
            <person name="Guo S."/>
            <person name="Orsi R.H."/>
            <person name="Wiedmann M."/>
        </authorList>
    </citation>
    <scope>NUCLEOTIDE SEQUENCE [LARGE SCALE GENOMIC DNA]</scope>
    <source>
        <strain evidence="2 3">FSL W9-0585</strain>
    </source>
</reference>
<feature type="transmembrane region" description="Helical" evidence="1">
    <location>
        <begin position="83"/>
        <end position="103"/>
    </location>
</feature>
<organism evidence="2 3">
    <name type="scientific">Listeria rustica</name>
    <dbReference type="NCBI Taxonomy" id="2713503"/>
    <lineage>
        <taxon>Bacteria</taxon>
        <taxon>Bacillati</taxon>
        <taxon>Bacillota</taxon>
        <taxon>Bacilli</taxon>
        <taxon>Bacillales</taxon>
        <taxon>Listeriaceae</taxon>
        <taxon>Listeria</taxon>
    </lineage>
</organism>
<keyword evidence="1" id="KW-0812">Transmembrane</keyword>